<keyword evidence="1" id="KW-0472">Membrane</keyword>
<organism evidence="3 4">
    <name type="scientific">Allocatelliglobosispora scoriae</name>
    <dbReference type="NCBI Taxonomy" id="643052"/>
    <lineage>
        <taxon>Bacteria</taxon>
        <taxon>Bacillati</taxon>
        <taxon>Actinomycetota</taxon>
        <taxon>Actinomycetes</taxon>
        <taxon>Micromonosporales</taxon>
        <taxon>Micromonosporaceae</taxon>
        <taxon>Allocatelliglobosispora</taxon>
    </lineage>
</organism>
<sequence length="325" mass="33617">MTMLQPLMVLVAVVVTGGAVVAYLMYQRRRTEVLQAAGLRLAAPGQRAAARQHVPYALFLTALFLLLLGLARPQAELDVPRAAGTVVLVFDVSNSMAADDVKPSRLAAAKAAGTSFVDAQPDTVDIGIVMFGQDGLTTQRPTDDHTVVNAAIGRLATSGGTSLRQAIIAALSTITGKPVSMPNPDGSGPKADLGYWGSATIVIFSDGGDTQGAQAEIAAGLAADAGVRIETVGIGTTRGATVEVDGYQVATALDEELLTTLAETTGGSYHAAQDAAALNDIHKSIDLRITTQPETVELTAILAAVALLLLTIGGLLMIRWHGRIV</sequence>
<evidence type="ECO:0000313" key="3">
    <source>
        <dbReference type="EMBL" id="MBB5870135.1"/>
    </source>
</evidence>
<protein>
    <submittedName>
        <fullName evidence="3">Ca-activated chloride channel family protein</fullName>
    </submittedName>
</protein>
<name>A0A841BR05_9ACTN</name>
<dbReference type="SMART" id="SM00327">
    <property type="entry name" value="VWA"/>
    <property type="match status" value="1"/>
</dbReference>
<evidence type="ECO:0000259" key="2">
    <source>
        <dbReference type="PROSITE" id="PS50234"/>
    </source>
</evidence>
<dbReference type="PROSITE" id="PS50234">
    <property type="entry name" value="VWFA"/>
    <property type="match status" value="1"/>
</dbReference>
<dbReference type="InterPro" id="IPR002035">
    <property type="entry name" value="VWF_A"/>
</dbReference>
<feature type="transmembrane region" description="Helical" evidence="1">
    <location>
        <begin position="298"/>
        <end position="318"/>
    </location>
</feature>
<dbReference type="RefSeq" id="WP_184837297.1">
    <property type="nucleotide sequence ID" value="NZ_JACHMN010000002.1"/>
</dbReference>
<keyword evidence="4" id="KW-1185">Reference proteome</keyword>
<feature type="domain" description="VWFA" evidence="2">
    <location>
        <begin position="85"/>
        <end position="285"/>
    </location>
</feature>
<dbReference type="Proteomes" id="UP000587527">
    <property type="component" value="Unassembled WGS sequence"/>
</dbReference>
<evidence type="ECO:0000256" key="1">
    <source>
        <dbReference type="SAM" id="Phobius"/>
    </source>
</evidence>
<accession>A0A841BR05</accession>
<feature type="transmembrane region" description="Helical" evidence="1">
    <location>
        <begin position="54"/>
        <end position="71"/>
    </location>
</feature>
<dbReference type="Gene3D" id="3.40.50.410">
    <property type="entry name" value="von Willebrand factor, type A domain"/>
    <property type="match status" value="1"/>
</dbReference>
<dbReference type="AlphaFoldDB" id="A0A841BR05"/>
<dbReference type="SUPFAM" id="SSF53300">
    <property type="entry name" value="vWA-like"/>
    <property type="match status" value="1"/>
</dbReference>
<dbReference type="PANTHER" id="PTHR37947:SF2">
    <property type="entry name" value="VON WILLEBRAND FACTOR TYPE A"/>
    <property type="match status" value="1"/>
</dbReference>
<keyword evidence="1" id="KW-1133">Transmembrane helix</keyword>
<feature type="transmembrane region" description="Helical" evidence="1">
    <location>
        <begin position="6"/>
        <end position="26"/>
    </location>
</feature>
<reference evidence="3 4" key="1">
    <citation type="submission" date="2020-08" db="EMBL/GenBank/DDBJ databases">
        <title>Sequencing the genomes of 1000 actinobacteria strains.</title>
        <authorList>
            <person name="Klenk H.-P."/>
        </authorList>
    </citation>
    <scope>NUCLEOTIDE SEQUENCE [LARGE SCALE GENOMIC DNA]</scope>
    <source>
        <strain evidence="3 4">DSM 45362</strain>
    </source>
</reference>
<proteinExistence type="predicted"/>
<dbReference type="InterPro" id="IPR036465">
    <property type="entry name" value="vWFA_dom_sf"/>
</dbReference>
<dbReference type="Pfam" id="PF13519">
    <property type="entry name" value="VWA_2"/>
    <property type="match status" value="1"/>
</dbReference>
<evidence type="ECO:0000313" key="4">
    <source>
        <dbReference type="Proteomes" id="UP000587527"/>
    </source>
</evidence>
<keyword evidence="1" id="KW-0812">Transmembrane</keyword>
<comment type="caution">
    <text evidence="3">The sequence shown here is derived from an EMBL/GenBank/DDBJ whole genome shotgun (WGS) entry which is preliminary data.</text>
</comment>
<gene>
    <name evidence="3" type="ORF">F4553_003514</name>
</gene>
<dbReference type="EMBL" id="JACHMN010000002">
    <property type="protein sequence ID" value="MBB5870135.1"/>
    <property type="molecule type" value="Genomic_DNA"/>
</dbReference>
<dbReference type="PANTHER" id="PTHR37947">
    <property type="entry name" value="BLL2462 PROTEIN"/>
    <property type="match status" value="1"/>
</dbReference>